<accession>A0A2N3LFY6</accession>
<evidence type="ECO:0000313" key="2">
    <source>
        <dbReference type="EMBL" id="PKR83562.1"/>
    </source>
</evidence>
<dbReference type="PANTHER" id="PTHR33877:SF1">
    <property type="entry name" value="TYPE IV METHYL-DIRECTED RESTRICTION ENZYME ECOKMCRA"/>
    <property type="match status" value="1"/>
</dbReference>
<keyword evidence="3" id="KW-1185">Reference proteome</keyword>
<reference evidence="2 3" key="1">
    <citation type="submission" date="2017-11" db="EMBL/GenBank/DDBJ databases">
        <title>Bacillus camelliae sp. nov., isolated from pu'er tea.</title>
        <authorList>
            <person name="Niu L."/>
        </authorList>
    </citation>
    <scope>NUCLEOTIDE SEQUENCE [LARGE SCALE GENOMIC DNA]</scope>
    <source>
        <strain evidence="2 3">7578-1</strain>
    </source>
</reference>
<dbReference type="PANTHER" id="PTHR33877">
    <property type="entry name" value="SLL1193 PROTEIN"/>
    <property type="match status" value="1"/>
</dbReference>
<organism evidence="2 3">
    <name type="scientific">Heyndrickxia camelliae</name>
    <dbReference type="NCBI Taxonomy" id="1707093"/>
    <lineage>
        <taxon>Bacteria</taxon>
        <taxon>Bacillati</taxon>
        <taxon>Bacillota</taxon>
        <taxon>Bacilli</taxon>
        <taxon>Bacillales</taxon>
        <taxon>Bacillaceae</taxon>
        <taxon>Heyndrickxia</taxon>
    </lineage>
</organism>
<proteinExistence type="predicted"/>
<dbReference type="Pfam" id="PF14279">
    <property type="entry name" value="HNH_5"/>
    <property type="match status" value="1"/>
</dbReference>
<dbReference type="Gene3D" id="1.10.30.50">
    <property type="match status" value="1"/>
</dbReference>
<feature type="domain" description="HNH nuclease" evidence="1">
    <location>
        <begin position="53"/>
        <end position="109"/>
    </location>
</feature>
<dbReference type="EMBL" id="PIQO01000017">
    <property type="protein sequence ID" value="PKR83562.1"/>
    <property type="molecule type" value="Genomic_DNA"/>
</dbReference>
<gene>
    <name evidence="2" type="ORF">CWO92_18530</name>
</gene>
<name>A0A2N3LFY6_9BACI</name>
<dbReference type="SMART" id="SM00507">
    <property type="entry name" value="HNHc"/>
    <property type="match status" value="1"/>
</dbReference>
<dbReference type="AlphaFoldDB" id="A0A2N3LFY6"/>
<sequence length="121" mass="13902">MGVQKGLNKCCFEQIHNEARKKVEKDYYEFTKPKNEKNKRGHIPAKMRINLLNKSARFVEKENKYIPSCSFCGKTAKESTLHIDHIIPVSKGGATTEDNLQVLCSECNLQKNNKYDLIINN</sequence>
<dbReference type="OrthoDB" id="2873040at2"/>
<dbReference type="CDD" id="cd00085">
    <property type="entry name" value="HNHc"/>
    <property type="match status" value="1"/>
</dbReference>
<protein>
    <recommendedName>
        <fullName evidence="1">HNH nuclease domain-containing protein</fullName>
    </recommendedName>
</protein>
<dbReference type="InterPro" id="IPR003615">
    <property type="entry name" value="HNH_nuc"/>
</dbReference>
<dbReference type="InterPro" id="IPR052892">
    <property type="entry name" value="NA-targeting_endonuclease"/>
</dbReference>
<dbReference type="InterPro" id="IPR029471">
    <property type="entry name" value="HNH_5"/>
</dbReference>
<dbReference type="Proteomes" id="UP000233440">
    <property type="component" value="Unassembled WGS sequence"/>
</dbReference>
<evidence type="ECO:0000313" key="3">
    <source>
        <dbReference type="Proteomes" id="UP000233440"/>
    </source>
</evidence>
<comment type="caution">
    <text evidence="2">The sequence shown here is derived from an EMBL/GenBank/DDBJ whole genome shotgun (WGS) entry which is preliminary data.</text>
</comment>
<evidence type="ECO:0000259" key="1">
    <source>
        <dbReference type="SMART" id="SM00507"/>
    </source>
</evidence>